<proteinExistence type="predicted"/>
<protein>
    <submittedName>
        <fullName evidence="1">Uncharacterized protein</fullName>
    </submittedName>
</protein>
<reference evidence="1 2" key="1">
    <citation type="submission" date="2023-01" db="EMBL/GenBank/DDBJ databases">
        <title>Bacillus changyiensis sp. nov., isolated from a coastal deposit.</title>
        <authorList>
            <person name="Xiao G."/>
            <person name="Lai Q."/>
            <person name="Hu Z."/>
            <person name="Shao Z."/>
        </authorList>
    </citation>
    <scope>NUCLEOTIDE SEQUENCE [LARGE SCALE GENOMIC DNA]</scope>
    <source>
        <strain evidence="1 2">CLL-7-23</strain>
    </source>
</reference>
<organism evidence="1 2">
    <name type="scientific">Bacillus changyiensis</name>
    <dbReference type="NCBI Taxonomy" id="3004103"/>
    <lineage>
        <taxon>Bacteria</taxon>
        <taxon>Bacillati</taxon>
        <taxon>Bacillota</taxon>
        <taxon>Bacilli</taxon>
        <taxon>Bacillales</taxon>
        <taxon>Bacillaceae</taxon>
        <taxon>Bacillus</taxon>
    </lineage>
</organism>
<name>A0ABT4X3Y3_9BACI</name>
<evidence type="ECO:0000313" key="1">
    <source>
        <dbReference type="EMBL" id="MDA7027011.1"/>
    </source>
</evidence>
<dbReference type="Proteomes" id="UP001211894">
    <property type="component" value="Unassembled WGS sequence"/>
</dbReference>
<gene>
    <name evidence="1" type="ORF">PJ311_10365</name>
</gene>
<sequence length="49" mass="5553">MTQFYYLAAKIPLQGGFFGDSSRKRYPRTEVDEAGIYIENLKSGLANVH</sequence>
<evidence type="ECO:0000313" key="2">
    <source>
        <dbReference type="Proteomes" id="UP001211894"/>
    </source>
</evidence>
<dbReference type="RefSeq" id="WP_271340869.1">
    <property type="nucleotide sequence ID" value="NZ_JAQKAB010000006.1"/>
</dbReference>
<dbReference type="EMBL" id="JAQKAB010000006">
    <property type="protein sequence ID" value="MDA7027011.1"/>
    <property type="molecule type" value="Genomic_DNA"/>
</dbReference>
<accession>A0ABT4X3Y3</accession>
<keyword evidence="2" id="KW-1185">Reference proteome</keyword>
<comment type="caution">
    <text evidence="1">The sequence shown here is derived from an EMBL/GenBank/DDBJ whole genome shotgun (WGS) entry which is preliminary data.</text>
</comment>